<protein>
    <submittedName>
        <fullName evidence="2">Uncharacterized protein</fullName>
    </submittedName>
</protein>
<gene>
    <name evidence="2" type="ORF">HNQ72_002019</name>
</gene>
<dbReference type="AlphaFoldDB" id="A0A7W9Y568"/>
<comment type="caution">
    <text evidence="2">The sequence shown here is derived from an EMBL/GenBank/DDBJ whole genome shotgun (WGS) entry which is preliminary data.</text>
</comment>
<dbReference type="Proteomes" id="UP000547879">
    <property type="component" value="Unassembled WGS sequence"/>
</dbReference>
<reference evidence="2 3" key="1">
    <citation type="submission" date="2020-08" db="EMBL/GenBank/DDBJ databases">
        <title>Genomic Encyclopedia of Type Strains, Phase IV (KMG-IV): sequencing the most valuable type-strain genomes for metagenomic binning, comparative biology and taxonomic classification.</title>
        <authorList>
            <person name="Goeker M."/>
        </authorList>
    </citation>
    <scope>NUCLEOTIDE SEQUENCE [LARGE SCALE GENOMIC DNA]</scope>
    <source>
        <strain evidence="2 3">DSM 100734</strain>
    </source>
</reference>
<accession>A0A7W9Y568</accession>
<organism evidence="2 3">
    <name type="scientific">Rhizobium wenxiniae</name>
    <dbReference type="NCBI Taxonomy" id="1737357"/>
    <lineage>
        <taxon>Bacteria</taxon>
        <taxon>Pseudomonadati</taxon>
        <taxon>Pseudomonadota</taxon>
        <taxon>Alphaproteobacteria</taxon>
        <taxon>Hyphomicrobiales</taxon>
        <taxon>Rhizobiaceae</taxon>
        <taxon>Rhizobium/Agrobacterium group</taxon>
        <taxon>Rhizobium</taxon>
    </lineage>
</organism>
<evidence type="ECO:0000313" key="3">
    <source>
        <dbReference type="Proteomes" id="UP000547879"/>
    </source>
</evidence>
<keyword evidence="1" id="KW-1133">Transmembrane helix</keyword>
<keyword evidence="1" id="KW-0472">Membrane</keyword>
<name>A0A7W9Y568_9HYPH</name>
<sequence>MEEPFKTIEFYVVMEHITVIGALMVVAWKART</sequence>
<evidence type="ECO:0000313" key="2">
    <source>
        <dbReference type="EMBL" id="MBB6162201.1"/>
    </source>
</evidence>
<evidence type="ECO:0000256" key="1">
    <source>
        <dbReference type="SAM" id="Phobius"/>
    </source>
</evidence>
<keyword evidence="3" id="KW-1185">Reference proteome</keyword>
<proteinExistence type="predicted"/>
<keyword evidence="1" id="KW-0812">Transmembrane</keyword>
<dbReference type="EMBL" id="JACHEG010000002">
    <property type="protein sequence ID" value="MBB6162201.1"/>
    <property type="molecule type" value="Genomic_DNA"/>
</dbReference>
<feature type="transmembrane region" description="Helical" evidence="1">
    <location>
        <begin position="12"/>
        <end position="30"/>
    </location>
</feature>